<gene>
    <name evidence="2" type="ORF">RIMI_LOCUS2744588</name>
</gene>
<dbReference type="InterPro" id="IPR000477">
    <property type="entry name" value="RT_dom"/>
</dbReference>
<dbReference type="PROSITE" id="PS50878">
    <property type="entry name" value="RT_POL"/>
    <property type="match status" value="1"/>
</dbReference>
<dbReference type="PANTHER" id="PTHR19446">
    <property type="entry name" value="REVERSE TRANSCRIPTASES"/>
    <property type="match status" value="1"/>
</dbReference>
<dbReference type="Proteomes" id="UP001176940">
    <property type="component" value="Unassembled WGS sequence"/>
</dbReference>
<evidence type="ECO:0000313" key="2">
    <source>
        <dbReference type="EMBL" id="CAJ0926344.1"/>
    </source>
</evidence>
<evidence type="ECO:0000259" key="1">
    <source>
        <dbReference type="PROSITE" id="PS50878"/>
    </source>
</evidence>
<feature type="domain" description="Reverse transcriptase" evidence="1">
    <location>
        <begin position="1"/>
        <end position="443"/>
    </location>
</feature>
<dbReference type="CDD" id="cd01650">
    <property type="entry name" value="RT_nLTR_like"/>
    <property type="match status" value="1"/>
</dbReference>
<protein>
    <recommendedName>
        <fullName evidence="1">Reverse transcriptase domain-containing protein</fullName>
    </recommendedName>
</protein>
<comment type="caution">
    <text evidence="2">The sequence shown here is derived from an EMBL/GenBank/DDBJ whole genome shotgun (WGS) entry which is preliminary data.</text>
</comment>
<sequence>MLMATVSVIPKSKGDPEAMENFRPISLINVDIKIYSKILADRISLILPRLIPNDQMGFVKGRQPADATRRIIDIMSWARKNKLPLALLSLDAEKAFDRVDWDFLRESLAKFGFDESMISHIMALYSEPKASICCNCQISDPFCIKNAKFTLNALNLRVHSSFQPPHIYHPVETYIEFVRNDIKKVLESIERGNHHVRHNLTIEEKKALSTLKENKQIIIKPADKGGFYSGVGSRLLHATQLSDSDSYQPISNNPTFEVSKEIKDLVAHYTTIGTIDTKLGEFLVKQHPVTPVFYTIPKIHKHPLRPPGHPIVASTESLLSPLAITLDKILSPLVPKIKSYLKDTTDFLTSLQNIGRLPMNCLLVAMDVNSLYTSIRHPDGIESVISFLSRHTDFSSHQYKFCKDLLTLMFFIQKRGTAMGSNMAPPYANIFMDQYELSYIEGE</sequence>
<reference evidence="2" key="1">
    <citation type="submission" date="2023-07" db="EMBL/GenBank/DDBJ databases">
        <authorList>
            <person name="Stuckert A."/>
        </authorList>
    </citation>
    <scope>NUCLEOTIDE SEQUENCE</scope>
</reference>
<dbReference type="Pfam" id="PF00078">
    <property type="entry name" value="RVT_1"/>
    <property type="match status" value="1"/>
</dbReference>
<name>A0ABN9KVZ1_9NEOB</name>
<evidence type="ECO:0000313" key="3">
    <source>
        <dbReference type="Proteomes" id="UP001176940"/>
    </source>
</evidence>
<proteinExistence type="predicted"/>
<organism evidence="2 3">
    <name type="scientific">Ranitomeya imitator</name>
    <name type="common">mimic poison frog</name>
    <dbReference type="NCBI Taxonomy" id="111125"/>
    <lineage>
        <taxon>Eukaryota</taxon>
        <taxon>Metazoa</taxon>
        <taxon>Chordata</taxon>
        <taxon>Craniata</taxon>
        <taxon>Vertebrata</taxon>
        <taxon>Euteleostomi</taxon>
        <taxon>Amphibia</taxon>
        <taxon>Batrachia</taxon>
        <taxon>Anura</taxon>
        <taxon>Neobatrachia</taxon>
        <taxon>Hyloidea</taxon>
        <taxon>Dendrobatidae</taxon>
        <taxon>Dendrobatinae</taxon>
        <taxon>Ranitomeya</taxon>
    </lineage>
</organism>
<accession>A0ABN9KVZ1</accession>
<dbReference type="EMBL" id="CAUEEQ010003934">
    <property type="protein sequence ID" value="CAJ0926344.1"/>
    <property type="molecule type" value="Genomic_DNA"/>
</dbReference>
<keyword evidence="3" id="KW-1185">Reference proteome</keyword>